<reference evidence="1" key="1">
    <citation type="journal article" date="2015" name="Nature">
        <title>Complex archaea that bridge the gap between prokaryotes and eukaryotes.</title>
        <authorList>
            <person name="Spang A."/>
            <person name="Saw J.H."/>
            <person name="Jorgensen S.L."/>
            <person name="Zaremba-Niedzwiedzka K."/>
            <person name="Martijn J."/>
            <person name="Lind A.E."/>
            <person name="van Eijk R."/>
            <person name="Schleper C."/>
            <person name="Guy L."/>
            <person name="Ettema T.J."/>
        </authorList>
    </citation>
    <scope>NUCLEOTIDE SEQUENCE</scope>
</reference>
<comment type="caution">
    <text evidence="1">The sequence shown here is derived from an EMBL/GenBank/DDBJ whole genome shotgun (WGS) entry which is preliminary data.</text>
</comment>
<organism evidence="1">
    <name type="scientific">marine sediment metagenome</name>
    <dbReference type="NCBI Taxonomy" id="412755"/>
    <lineage>
        <taxon>unclassified sequences</taxon>
        <taxon>metagenomes</taxon>
        <taxon>ecological metagenomes</taxon>
    </lineage>
</organism>
<protein>
    <submittedName>
        <fullName evidence="1">Uncharacterized protein</fullName>
    </submittedName>
</protein>
<evidence type="ECO:0000313" key="1">
    <source>
        <dbReference type="EMBL" id="KKL86382.1"/>
    </source>
</evidence>
<feature type="non-terminal residue" evidence="1">
    <location>
        <position position="1"/>
    </location>
</feature>
<accession>A0A0F9IG67</accession>
<proteinExistence type="predicted"/>
<dbReference type="EMBL" id="LAZR01021133">
    <property type="protein sequence ID" value="KKL86382.1"/>
    <property type="molecule type" value="Genomic_DNA"/>
</dbReference>
<dbReference type="AlphaFoldDB" id="A0A0F9IG67"/>
<name>A0A0F9IG67_9ZZZZ</name>
<gene>
    <name evidence="1" type="ORF">LCGC14_1945310</name>
</gene>
<sequence length="48" mass="5227">LPTILGGAIGGAAGSLVIKRYNFKKFYGHSIDVNLKICLYCGHENVKF</sequence>